<dbReference type="Pfam" id="PF24758">
    <property type="entry name" value="LRR_At5g56370"/>
    <property type="match status" value="1"/>
</dbReference>
<evidence type="ECO:0000313" key="2">
    <source>
        <dbReference type="EMBL" id="GJM99820.1"/>
    </source>
</evidence>
<dbReference type="AlphaFoldDB" id="A0AAV5CP16"/>
<name>A0AAV5CP16_ELECO</name>
<accession>A0AAV5CP16</accession>
<feature type="domain" description="F-box/LRR-repeat protein 15/At3g58940/PEG3-like LRR" evidence="1">
    <location>
        <begin position="39"/>
        <end position="82"/>
    </location>
</feature>
<protein>
    <recommendedName>
        <fullName evidence="1">F-box/LRR-repeat protein 15/At3g58940/PEG3-like LRR domain-containing protein</fullName>
    </recommendedName>
</protein>
<reference evidence="2" key="1">
    <citation type="journal article" date="2018" name="DNA Res.">
        <title>Multiple hybrid de novo genome assembly of finger millet, an orphan allotetraploid crop.</title>
        <authorList>
            <person name="Hatakeyama M."/>
            <person name="Aluri S."/>
            <person name="Balachadran M.T."/>
            <person name="Sivarajan S.R."/>
            <person name="Patrignani A."/>
            <person name="Gruter S."/>
            <person name="Poveda L."/>
            <person name="Shimizu-Inatsugi R."/>
            <person name="Baeten J."/>
            <person name="Francoijs K.J."/>
            <person name="Nataraja K.N."/>
            <person name="Reddy Y.A.N."/>
            <person name="Phadnis S."/>
            <person name="Ravikumar R.L."/>
            <person name="Schlapbach R."/>
            <person name="Sreeman S.M."/>
            <person name="Shimizu K.K."/>
        </authorList>
    </citation>
    <scope>NUCLEOTIDE SEQUENCE</scope>
</reference>
<dbReference type="InterPro" id="IPR055411">
    <property type="entry name" value="LRR_FXL15/At3g58940/PEG3-like"/>
</dbReference>
<comment type="caution">
    <text evidence="2">The sequence shown here is derived from an EMBL/GenBank/DDBJ whole genome shotgun (WGS) entry which is preliminary data.</text>
</comment>
<sequence length="97" mass="10777">MKDRDLAFLLDRSPVLEVLTIIASQTDVRLCLAATNKLSPTSVIIIPSIQTLALDVNFDISNDVKTLPAFIKCFPNIQTLHIRVKLVSLACFTWHVA</sequence>
<evidence type="ECO:0000259" key="1">
    <source>
        <dbReference type="Pfam" id="PF24758"/>
    </source>
</evidence>
<evidence type="ECO:0000313" key="3">
    <source>
        <dbReference type="Proteomes" id="UP001054889"/>
    </source>
</evidence>
<keyword evidence="3" id="KW-1185">Reference proteome</keyword>
<gene>
    <name evidence="2" type="primary">ga16955</name>
    <name evidence="2" type="ORF">PR202_ga16955</name>
</gene>
<reference evidence="2" key="2">
    <citation type="submission" date="2021-12" db="EMBL/GenBank/DDBJ databases">
        <title>Resequencing data analysis of finger millet.</title>
        <authorList>
            <person name="Hatakeyama M."/>
            <person name="Aluri S."/>
            <person name="Balachadran M.T."/>
            <person name="Sivarajan S.R."/>
            <person name="Poveda L."/>
            <person name="Shimizu-Inatsugi R."/>
            <person name="Schlapbach R."/>
            <person name="Sreeman S.M."/>
            <person name="Shimizu K.K."/>
        </authorList>
    </citation>
    <scope>NUCLEOTIDE SEQUENCE</scope>
</reference>
<proteinExistence type="predicted"/>
<organism evidence="2 3">
    <name type="scientific">Eleusine coracana subsp. coracana</name>
    <dbReference type="NCBI Taxonomy" id="191504"/>
    <lineage>
        <taxon>Eukaryota</taxon>
        <taxon>Viridiplantae</taxon>
        <taxon>Streptophyta</taxon>
        <taxon>Embryophyta</taxon>
        <taxon>Tracheophyta</taxon>
        <taxon>Spermatophyta</taxon>
        <taxon>Magnoliopsida</taxon>
        <taxon>Liliopsida</taxon>
        <taxon>Poales</taxon>
        <taxon>Poaceae</taxon>
        <taxon>PACMAD clade</taxon>
        <taxon>Chloridoideae</taxon>
        <taxon>Cynodonteae</taxon>
        <taxon>Eleusininae</taxon>
        <taxon>Eleusine</taxon>
    </lineage>
</organism>
<dbReference type="Proteomes" id="UP001054889">
    <property type="component" value="Unassembled WGS sequence"/>
</dbReference>
<dbReference type="EMBL" id="BQKI01000008">
    <property type="protein sequence ID" value="GJM99820.1"/>
    <property type="molecule type" value="Genomic_DNA"/>
</dbReference>